<reference evidence="2 3" key="1">
    <citation type="submission" date="2019-03" db="EMBL/GenBank/DDBJ databases">
        <title>First draft genome of Liparis tanakae, snailfish: a comprehensive survey of snailfish specific genes.</title>
        <authorList>
            <person name="Kim W."/>
            <person name="Song I."/>
            <person name="Jeong J.-H."/>
            <person name="Kim D."/>
            <person name="Kim S."/>
            <person name="Ryu S."/>
            <person name="Song J.Y."/>
            <person name="Lee S.K."/>
        </authorList>
    </citation>
    <scope>NUCLEOTIDE SEQUENCE [LARGE SCALE GENOMIC DNA]</scope>
    <source>
        <tissue evidence="2">Muscle</tissue>
    </source>
</reference>
<dbReference type="AlphaFoldDB" id="A0A4Z2FG20"/>
<feature type="region of interest" description="Disordered" evidence="1">
    <location>
        <begin position="1"/>
        <end position="27"/>
    </location>
</feature>
<keyword evidence="3" id="KW-1185">Reference proteome</keyword>
<evidence type="ECO:0000313" key="3">
    <source>
        <dbReference type="Proteomes" id="UP000314294"/>
    </source>
</evidence>
<evidence type="ECO:0000313" key="2">
    <source>
        <dbReference type="EMBL" id="TNN39891.1"/>
    </source>
</evidence>
<protein>
    <submittedName>
        <fullName evidence="2">Uncharacterized protein</fullName>
    </submittedName>
</protein>
<accession>A0A4Z2FG20</accession>
<evidence type="ECO:0000256" key="1">
    <source>
        <dbReference type="SAM" id="MobiDB-lite"/>
    </source>
</evidence>
<name>A0A4Z2FG20_9TELE</name>
<comment type="caution">
    <text evidence="2">The sequence shown here is derived from an EMBL/GenBank/DDBJ whole genome shotgun (WGS) entry which is preliminary data.</text>
</comment>
<organism evidence="2 3">
    <name type="scientific">Liparis tanakae</name>
    <name type="common">Tanaka's snailfish</name>
    <dbReference type="NCBI Taxonomy" id="230148"/>
    <lineage>
        <taxon>Eukaryota</taxon>
        <taxon>Metazoa</taxon>
        <taxon>Chordata</taxon>
        <taxon>Craniata</taxon>
        <taxon>Vertebrata</taxon>
        <taxon>Euteleostomi</taxon>
        <taxon>Actinopterygii</taxon>
        <taxon>Neopterygii</taxon>
        <taxon>Teleostei</taxon>
        <taxon>Neoteleostei</taxon>
        <taxon>Acanthomorphata</taxon>
        <taxon>Eupercaria</taxon>
        <taxon>Perciformes</taxon>
        <taxon>Cottioidei</taxon>
        <taxon>Cottales</taxon>
        <taxon>Liparidae</taxon>
        <taxon>Liparis</taxon>
    </lineage>
</organism>
<sequence length="109" mass="11710">MPVHALVTRRPRGPEPAAALAGDGVTWSGQRPPGGTLTLLAVATWHPWVTVITSSAPRQVDHAEKDRAAHDASTSLKRVASDWKDDAVIAFLMLSGAEEAFPFGWKDID</sequence>
<dbReference type="EMBL" id="SRLO01001238">
    <property type="protein sequence ID" value="TNN39891.1"/>
    <property type="molecule type" value="Genomic_DNA"/>
</dbReference>
<dbReference type="Proteomes" id="UP000314294">
    <property type="component" value="Unassembled WGS sequence"/>
</dbReference>
<gene>
    <name evidence="2" type="ORF">EYF80_049944</name>
</gene>
<proteinExistence type="predicted"/>